<comment type="caution">
    <text evidence="3">The sequence shown here is derived from an EMBL/GenBank/DDBJ whole genome shotgun (WGS) entry which is preliminary data.</text>
</comment>
<dbReference type="InterPro" id="IPR012337">
    <property type="entry name" value="RNaseH-like_sf"/>
</dbReference>
<dbReference type="InterPro" id="IPR036397">
    <property type="entry name" value="RNaseH_sf"/>
</dbReference>
<feature type="region of interest" description="Disordered" evidence="1">
    <location>
        <begin position="82"/>
        <end position="102"/>
    </location>
</feature>
<organism evidence="3 4">
    <name type="scientific">Paeniglutamicibacter psychrophenolicus</name>
    <dbReference type="NCBI Taxonomy" id="257454"/>
    <lineage>
        <taxon>Bacteria</taxon>
        <taxon>Bacillati</taxon>
        <taxon>Actinomycetota</taxon>
        <taxon>Actinomycetes</taxon>
        <taxon>Micrococcales</taxon>
        <taxon>Micrococcaceae</taxon>
        <taxon>Paeniglutamicibacter</taxon>
    </lineage>
</organism>
<evidence type="ECO:0000313" key="3">
    <source>
        <dbReference type="EMBL" id="MBP2374439.1"/>
    </source>
</evidence>
<gene>
    <name evidence="3" type="ORF">JOF46_002351</name>
</gene>
<name>A0ABS4WFU2_9MICC</name>
<evidence type="ECO:0000259" key="2">
    <source>
        <dbReference type="Pfam" id="PF13683"/>
    </source>
</evidence>
<proteinExistence type="predicted"/>
<evidence type="ECO:0000256" key="1">
    <source>
        <dbReference type="SAM" id="MobiDB-lite"/>
    </source>
</evidence>
<dbReference type="EMBL" id="JAGIOE010000001">
    <property type="protein sequence ID" value="MBP2374439.1"/>
    <property type="molecule type" value="Genomic_DNA"/>
</dbReference>
<feature type="domain" description="Integrase catalytic" evidence="2">
    <location>
        <begin position="7"/>
        <end position="63"/>
    </location>
</feature>
<dbReference type="Pfam" id="PF13683">
    <property type="entry name" value="rve_3"/>
    <property type="match status" value="1"/>
</dbReference>
<evidence type="ECO:0000313" key="4">
    <source>
        <dbReference type="Proteomes" id="UP000766570"/>
    </source>
</evidence>
<accession>A0ABS4WFU2</accession>
<dbReference type="Proteomes" id="UP000766570">
    <property type="component" value="Unassembled WGS sequence"/>
</dbReference>
<dbReference type="SUPFAM" id="SSF53098">
    <property type="entry name" value="Ribonuclease H-like"/>
    <property type="match status" value="1"/>
</dbReference>
<keyword evidence="4" id="KW-1185">Reference proteome</keyword>
<dbReference type="InterPro" id="IPR001584">
    <property type="entry name" value="Integrase_cat-core"/>
</dbReference>
<sequence length="102" mass="11250">MPISGLPGKPTTQGKNECSHQTLIRFLDANSPATLEQLRVRIARYREHYINRRPHQALEHATPRNDWELLAHTPATEPIPLTILEGGQEGSPVSPGTQAAPV</sequence>
<reference evidence="3 4" key="1">
    <citation type="submission" date="2021-03" db="EMBL/GenBank/DDBJ databases">
        <title>Sequencing the genomes of 1000 actinobacteria strains.</title>
        <authorList>
            <person name="Klenk H.-P."/>
        </authorList>
    </citation>
    <scope>NUCLEOTIDE SEQUENCE [LARGE SCALE GENOMIC DNA]</scope>
    <source>
        <strain evidence="3 4">DSM 15454</strain>
    </source>
</reference>
<dbReference type="Gene3D" id="3.30.420.10">
    <property type="entry name" value="Ribonuclease H-like superfamily/Ribonuclease H"/>
    <property type="match status" value="1"/>
</dbReference>
<protein>
    <submittedName>
        <fullName evidence="3">Transposase InsO family protein</fullName>
    </submittedName>
</protein>